<name>A0A5N6NAS7_9ASTR</name>
<dbReference type="GO" id="GO:0006869">
    <property type="term" value="P:lipid transport"/>
    <property type="evidence" value="ECO:0007669"/>
    <property type="project" value="InterPro"/>
</dbReference>
<dbReference type="SUPFAM" id="SSF47699">
    <property type="entry name" value="Bifunctional inhibitor/lipid-transfer protein/seed storage 2S albumin"/>
    <property type="match status" value="1"/>
</dbReference>
<evidence type="ECO:0000313" key="7">
    <source>
        <dbReference type="EMBL" id="KAD4584951.1"/>
    </source>
</evidence>
<gene>
    <name evidence="7" type="ORF">E3N88_22552</name>
</gene>
<dbReference type="CDD" id="cd01960">
    <property type="entry name" value="nsLTP1"/>
    <property type="match status" value="1"/>
</dbReference>
<keyword evidence="5" id="KW-0732">Signal</keyword>
<reference evidence="7 8" key="1">
    <citation type="submission" date="2019-05" db="EMBL/GenBank/DDBJ databases">
        <title>Mikania micrantha, genome provides insights into the molecular mechanism of rapid growth.</title>
        <authorList>
            <person name="Liu B."/>
        </authorList>
    </citation>
    <scope>NUCLEOTIDE SEQUENCE [LARGE SCALE GENOMIC DNA]</scope>
    <source>
        <strain evidence="7">NLD-2019</strain>
        <tissue evidence="7">Leaf</tissue>
    </source>
</reference>
<feature type="chain" id="PRO_5024449054" description="Non-specific lipid-transfer protein" evidence="5">
    <location>
        <begin position="27"/>
        <end position="140"/>
    </location>
</feature>
<comment type="caution">
    <text evidence="7">The sequence shown here is derived from an EMBL/GenBank/DDBJ whole genome shotgun (WGS) entry which is preliminary data.</text>
</comment>
<dbReference type="PANTHER" id="PTHR33076">
    <property type="entry name" value="NON-SPECIFIC LIPID-TRANSFER PROTEIN 2-RELATED"/>
    <property type="match status" value="1"/>
</dbReference>
<dbReference type="InterPro" id="IPR000528">
    <property type="entry name" value="Plant_nsLTP"/>
</dbReference>
<evidence type="ECO:0000256" key="3">
    <source>
        <dbReference type="ARBA" id="ARBA00023121"/>
    </source>
</evidence>
<evidence type="ECO:0000256" key="1">
    <source>
        <dbReference type="ARBA" id="ARBA00009748"/>
    </source>
</evidence>
<dbReference type="InterPro" id="IPR036312">
    <property type="entry name" value="Bifun_inhib/LTP/seed_sf"/>
</dbReference>
<dbReference type="Gene3D" id="1.10.110.10">
    <property type="entry name" value="Plant lipid-transfer and hydrophobic proteins"/>
    <property type="match status" value="1"/>
</dbReference>
<proteinExistence type="inferred from homology"/>
<evidence type="ECO:0000259" key="6">
    <source>
        <dbReference type="SMART" id="SM00499"/>
    </source>
</evidence>
<dbReference type="EMBL" id="SZYD01000012">
    <property type="protein sequence ID" value="KAD4584951.1"/>
    <property type="molecule type" value="Genomic_DNA"/>
</dbReference>
<feature type="domain" description="Bifunctional inhibitor/plant lipid transfer protein/seed storage helical" evidence="6">
    <location>
        <begin position="29"/>
        <end position="113"/>
    </location>
</feature>
<keyword evidence="3 4" id="KW-0446">Lipid-binding</keyword>
<dbReference type="InterPro" id="IPR016140">
    <property type="entry name" value="Bifunc_inhib/LTP/seed_store"/>
</dbReference>
<evidence type="ECO:0000256" key="5">
    <source>
        <dbReference type="SAM" id="SignalP"/>
    </source>
</evidence>
<accession>A0A5N6NAS7</accession>
<dbReference type="Proteomes" id="UP000326396">
    <property type="component" value="Linkage Group LG2"/>
</dbReference>
<dbReference type="OrthoDB" id="1890443at2759"/>
<sequence length="140" mass="14609">MGGGMNKFLVILVACMVVGAPYATEALTCGVVVSKLSPCLNYLKGGGSVSSACCKGVKGLNAAAKTTSEKKTACGCMKKAYKSVSGIKVDHALGLPKKCGVDIPYKITPNTDCNKYAKFKTGEVRLNWIKGMKMESGTTS</sequence>
<dbReference type="AlphaFoldDB" id="A0A5N6NAS7"/>
<evidence type="ECO:0000313" key="8">
    <source>
        <dbReference type="Proteomes" id="UP000326396"/>
    </source>
</evidence>
<dbReference type="Pfam" id="PF00234">
    <property type="entry name" value="Tryp_alpha_amyl"/>
    <property type="match status" value="1"/>
</dbReference>
<evidence type="ECO:0000256" key="2">
    <source>
        <dbReference type="ARBA" id="ARBA00022448"/>
    </source>
</evidence>
<feature type="signal peptide" evidence="5">
    <location>
        <begin position="1"/>
        <end position="26"/>
    </location>
</feature>
<dbReference type="PRINTS" id="PR00382">
    <property type="entry name" value="LIPIDTRNSFER"/>
</dbReference>
<keyword evidence="8" id="KW-1185">Reference proteome</keyword>
<evidence type="ECO:0000256" key="4">
    <source>
        <dbReference type="RuleBase" id="RU000628"/>
    </source>
</evidence>
<dbReference type="SMART" id="SM00499">
    <property type="entry name" value="AAI"/>
    <property type="match status" value="1"/>
</dbReference>
<dbReference type="GO" id="GO:0008289">
    <property type="term" value="F:lipid binding"/>
    <property type="evidence" value="ECO:0007669"/>
    <property type="project" value="UniProtKB-KW"/>
</dbReference>
<keyword evidence="2 4" id="KW-0813">Transport</keyword>
<comment type="function">
    <text evidence="4">Plant non-specific lipid-transfer proteins transfer phospholipids as well as galactolipids across membranes. May play a role in wax or cutin deposition in the cell walls of expanding epidermal cells and certain secretory tissues.</text>
</comment>
<protein>
    <recommendedName>
        <fullName evidence="4">Non-specific lipid-transfer protein</fullName>
    </recommendedName>
</protein>
<organism evidence="7 8">
    <name type="scientific">Mikania micrantha</name>
    <name type="common">bitter vine</name>
    <dbReference type="NCBI Taxonomy" id="192012"/>
    <lineage>
        <taxon>Eukaryota</taxon>
        <taxon>Viridiplantae</taxon>
        <taxon>Streptophyta</taxon>
        <taxon>Embryophyta</taxon>
        <taxon>Tracheophyta</taxon>
        <taxon>Spermatophyta</taxon>
        <taxon>Magnoliopsida</taxon>
        <taxon>eudicotyledons</taxon>
        <taxon>Gunneridae</taxon>
        <taxon>Pentapetalae</taxon>
        <taxon>asterids</taxon>
        <taxon>campanulids</taxon>
        <taxon>Asterales</taxon>
        <taxon>Asteraceae</taxon>
        <taxon>Asteroideae</taxon>
        <taxon>Heliantheae alliance</taxon>
        <taxon>Eupatorieae</taxon>
        <taxon>Mikania</taxon>
    </lineage>
</organism>
<comment type="similarity">
    <text evidence="1 4">Belongs to the plant LTP family.</text>
</comment>